<dbReference type="Proteomes" id="UP000503308">
    <property type="component" value="Chromosome"/>
</dbReference>
<dbReference type="EMBL" id="CP048788">
    <property type="protein sequence ID" value="QJF52628.1"/>
    <property type="molecule type" value="Genomic_DNA"/>
</dbReference>
<dbReference type="KEGG" id="rpon:G3256_16355"/>
<gene>
    <name evidence="1" type="ORF">G3256_16355</name>
</gene>
<evidence type="ECO:0000313" key="1">
    <source>
        <dbReference type="EMBL" id="QJF52628.1"/>
    </source>
</evidence>
<dbReference type="AlphaFoldDB" id="A0A858SX85"/>
<keyword evidence="2" id="KW-1185">Reference proteome</keyword>
<reference evidence="1 2" key="1">
    <citation type="submission" date="2020-02" db="EMBL/GenBank/DDBJ databases">
        <title>Genome sequence of Roseobacter ponti.</title>
        <authorList>
            <person name="Hollensteiner J."/>
            <person name="Schneider D."/>
            <person name="Poehlein A."/>
            <person name="Daniel R."/>
        </authorList>
    </citation>
    <scope>NUCLEOTIDE SEQUENCE [LARGE SCALE GENOMIC DNA]</scope>
    <source>
        <strain evidence="1 2">DSM 106830</strain>
    </source>
</reference>
<proteinExistence type="predicted"/>
<dbReference type="RefSeq" id="WP_169641849.1">
    <property type="nucleotide sequence ID" value="NZ_CP048788.1"/>
</dbReference>
<protein>
    <submittedName>
        <fullName evidence="1">Uncharacterized protein</fullName>
    </submittedName>
</protein>
<organism evidence="1 2">
    <name type="scientific">Roseobacter ponti</name>
    <dbReference type="NCBI Taxonomy" id="1891787"/>
    <lineage>
        <taxon>Bacteria</taxon>
        <taxon>Pseudomonadati</taxon>
        <taxon>Pseudomonadota</taxon>
        <taxon>Alphaproteobacteria</taxon>
        <taxon>Rhodobacterales</taxon>
        <taxon>Roseobacteraceae</taxon>
        <taxon>Roseobacter</taxon>
    </lineage>
</organism>
<name>A0A858SX85_9RHOB</name>
<accession>A0A858SX85</accession>
<evidence type="ECO:0000313" key="2">
    <source>
        <dbReference type="Proteomes" id="UP000503308"/>
    </source>
</evidence>
<sequence length="124" mass="13497">MEAIFSKEIQDGLNEARLAALRKSTRLRVDVDGDLTPVLRMWKSGFTTQAGGPSLRGLVDLYDGSVHLFQCLIVATEEEAGEMQYEFKRATAVTGKAALDFERADDAPVGLIADGRQPEPTAGR</sequence>